<evidence type="ECO:0000313" key="2">
    <source>
        <dbReference type="EMBL" id="JAT70437.1"/>
    </source>
</evidence>
<accession>A0A1D2AGM0</accession>
<evidence type="ECO:0000313" key="3">
    <source>
        <dbReference type="EMBL" id="JAT78364.1"/>
    </source>
</evidence>
<organism evidence="3">
    <name type="scientific">Auxenochlorella protothecoides</name>
    <name type="common">Green microalga</name>
    <name type="synonym">Chlorella protothecoides</name>
    <dbReference type="NCBI Taxonomy" id="3075"/>
    <lineage>
        <taxon>Eukaryota</taxon>
        <taxon>Viridiplantae</taxon>
        <taxon>Chlorophyta</taxon>
        <taxon>core chlorophytes</taxon>
        <taxon>Trebouxiophyceae</taxon>
        <taxon>Chlorellales</taxon>
        <taxon>Chlorellaceae</taxon>
        <taxon>Auxenochlorella</taxon>
    </lineage>
</organism>
<evidence type="ECO:0000256" key="1">
    <source>
        <dbReference type="SAM" id="MobiDB-lite"/>
    </source>
</evidence>
<dbReference type="EMBL" id="GDKF01008185">
    <property type="protein sequence ID" value="JAT70437.1"/>
    <property type="molecule type" value="Transcribed_RNA"/>
</dbReference>
<dbReference type="AlphaFoldDB" id="A0A1D2AGM0"/>
<feature type="region of interest" description="Disordered" evidence="1">
    <location>
        <begin position="45"/>
        <end position="70"/>
    </location>
</feature>
<dbReference type="EMBL" id="GDKF01000258">
    <property type="protein sequence ID" value="JAT78364.1"/>
    <property type="molecule type" value="Transcribed_RNA"/>
</dbReference>
<evidence type="ECO:0008006" key="4">
    <source>
        <dbReference type="Google" id="ProtNLM"/>
    </source>
</evidence>
<feature type="compositionally biased region" description="Basic and acidic residues" evidence="1">
    <location>
        <begin position="45"/>
        <end position="67"/>
    </location>
</feature>
<gene>
    <name evidence="3" type="ORF">g.12986</name>
    <name evidence="2" type="ORF">g.12987</name>
</gene>
<protein>
    <recommendedName>
        <fullName evidence="4">BZIP domain-containing protein</fullName>
    </recommendedName>
</protein>
<sequence>MTAHCAIDAFPPNFVLVPSSNRVCESQIRHMDVNTGRHVGAAAHESCEDHSADSTCRKSQHDRERSRRNQAMYRARKREEWGALENDFAETKGALASARAEHAQLTKSAVLLEASVDLRSTLLEMLQAAQQSGAGWERPHAAPFEEPGLSFGQMVCLEAACQVARQQDSPTLSQGDMEVFRRRPMLEVGREFRANVESMVEILAKHGAGVRLPHAAEEAVEGILGRQRRLLWQIATYRRGQVHSIMESAAAESKPIDRDADAVWQDIARQVRLSPAQRVELDKYRDALRSTIHSVSWQGWPLLDQHRDVTL</sequence>
<proteinExistence type="predicted"/>
<name>A0A1D2AGM0_AUXPR</name>
<reference evidence="3" key="1">
    <citation type="submission" date="2015-08" db="EMBL/GenBank/DDBJ databases">
        <authorList>
            <person name="Babu N.S."/>
            <person name="Beckwith C.J."/>
            <person name="Beseler K.G."/>
            <person name="Brison A."/>
            <person name="Carone J.V."/>
            <person name="Caskin T.P."/>
            <person name="Diamond M."/>
            <person name="Durham M.E."/>
            <person name="Foxe J.M."/>
            <person name="Go M."/>
            <person name="Henderson B.A."/>
            <person name="Jones I.B."/>
            <person name="McGettigan J.A."/>
            <person name="Micheletti S.J."/>
            <person name="Nasrallah M.E."/>
            <person name="Ortiz D."/>
            <person name="Piller C.R."/>
            <person name="Privatt S.R."/>
            <person name="Schneider S.L."/>
            <person name="Sharp S."/>
            <person name="Smith T.C."/>
            <person name="Stanton J.D."/>
            <person name="Ullery H.E."/>
            <person name="Wilson R.J."/>
            <person name="Serrano M.G."/>
            <person name="Buck G."/>
            <person name="Lee V."/>
            <person name="Wang Y."/>
            <person name="Carvalho R."/>
            <person name="Voegtly L."/>
            <person name="Shi R."/>
            <person name="Duckworth R."/>
            <person name="Johnson A."/>
            <person name="Loviza R."/>
            <person name="Walstead R."/>
            <person name="Shah Z."/>
            <person name="Kiflezghi M."/>
            <person name="Wade K."/>
            <person name="Ball S.L."/>
            <person name="Bradley K.W."/>
            <person name="Asai D.J."/>
            <person name="Bowman C.A."/>
            <person name="Russell D.A."/>
            <person name="Pope W.H."/>
            <person name="Jacobs-Sera D."/>
            <person name="Hendrix R.W."/>
            <person name="Hatfull G.F."/>
        </authorList>
    </citation>
    <scope>NUCLEOTIDE SEQUENCE</scope>
</reference>